<dbReference type="Proteomes" id="UP000218287">
    <property type="component" value="Chromosome"/>
</dbReference>
<dbReference type="SMART" id="SM00220">
    <property type="entry name" value="S_TKc"/>
    <property type="match status" value="1"/>
</dbReference>
<dbReference type="CDD" id="cd00200">
    <property type="entry name" value="WD40"/>
    <property type="match status" value="1"/>
</dbReference>
<feature type="repeat" description="WD" evidence="3">
    <location>
        <begin position="585"/>
        <end position="626"/>
    </location>
</feature>
<dbReference type="PROSITE" id="PS50294">
    <property type="entry name" value="WD_REPEATS_REGION"/>
    <property type="match status" value="6"/>
</dbReference>
<dbReference type="SUPFAM" id="SSF56112">
    <property type="entry name" value="Protein kinase-like (PK-like)"/>
    <property type="match status" value="1"/>
</dbReference>
<dbReference type="PRINTS" id="PR00320">
    <property type="entry name" value="GPROTEINBRPT"/>
</dbReference>
<dbReference type="InterPro" id="IPR019775">
    <property type="entry name" value="WD40_repeat_CS"/>
</dbReference>
<dbReference type="PANTHER" id="PTHR45333">
    <property type="entry name" value="MEMBRANE PROTEIN-RELATED"/>
    <property type="match status" value="1"/>
</dbReference>
<keyword evidence="4" id="KW-0067">ATP-binding</keyword>
<accession>A0A1Z4GGL1</accession>
<feature type="repeat" description="WD" evidence="3">
    <location>
        <begin position="543"/>
        <end position="584"/>
    </location>
</feature>
<evidence type="ECO:0000256" key="3">
    <source>
        <dbReference type="PROSITE-ProRule" id="PRU00221"/>
    </source>
</evidence>
<dbReference type="PROSITE" id="PS50082">
    <property type="entry name" value="WD_REPEATS_2"/>
    <property type="match status" value="7"/>
</dbReference>
<dbReference type="PANTHER" id="PTHR45333:SF1">
    <property type="entry name" value="CHROMOSOME UNDETERMINED SCAFFOLD_625, WHOLE GENOME SHOTGUN SEQUENCE"/>
    <property type="match status" value="1"/>
</dbReference>
<evidence type="ECO:0000259" key="5">
    <source>
        <dbReference type="PROSITE" id="PS50011"/>
    </source>
</evidence>
<dbReference type="InterPro" id="IPR036322">
    <property type="entry name" value="WD40_repeat_dom_sf"/>
</dbReference>
<reference evidence="6 7" key="1">
    <citation type="submission" date="2017-06" db="EMBL/GenBank/DDBJ databases">
        <title>Genome sequencing of cyanobaciteial culture collection at National Institute for Environmental Studies (NIES).</title>
        <authorList>
            <person name="Hirose Y."/>
            <person name="Shimura Y."/>
            <person name="Fujisawa T."/>
            <person name="Nakamura Y."/>
            <person name="Kawachi M."/>
        </authorList>
    </citation>
    <scope>NUCLEOTIDE SEQUENCE [LARGE SCALE GENOMIC DNA]</scope>
    <source>
        <strain evidence="6 7">NIES-21</strain>
    </source>
</reference>
<feature type="domain" description="Protein kinase" evidence="5">
    <location>
        <begin position="35"/>
        <end position="299"/>
    </location>
</feature>
<feature type="repeat" description="WD" evidence="3">
    <location>
        <begin position="415"/>
        <end position="456"/>
    </location>
</feature>
<keyword evidence="7" id="KW-1185">Reference proteome</keyword>
<dbReference type="PROSITE" id="PS00678">
    <property type="entry name" value="WD_REPEATS_1"/>
    <property type="match status" value="5"/>
</dbReference>
<evidence type="ECO:0000313" key="6">
    <source>
        <dbReference type="EMBL" id="BAY16653.1"/>
    </source>
</evidence>
<dbReference type="InterPro" id="IPR017441">
    <property type="entry name" value="Protein_kinase_ATP_BS"/>
</dbReference>
<keyword evidence="6" id="KW-0418">Kinase</keyword>
<sequence length="703" mass="77191">MTCCLDPACHNPPHFDGVEYCSSCGAPLIALRNRYRPIQSIGGGGFGKTYLAEDIDKLNESCVIKQFAPQVQGTGALKKATELFEQEAKRLQQLGKHPQIPTLLAYFNEDKRLYLVQEFIEGQNLLKELQQQGHFTEDKVRELLLDLLDILKTVHQQKVIHRDIKPENIIRHSNGKLVLIDFGASKQLTATAVTQAGTQIGSFGYAPMEQMQGGEALPSSDLYSVGATCFHLLSGTHPWELWKRQGYGWVFSWRDHLRQGVSQEFGRMLDKLLQEESHHRYESVEELLKDLNPSPQPSVTHIQQEFANFPPTQLPIHQQLISFSPSSSPAIVSSQDQVLTKERLVDSPVNPEVSPQPSRQYTKLAKHVLLGVAITLVGLQIYSYVRYGLFPTNPVSLITRELTGKTSEMFLTGTLTGHVKSVRSVVFSPDSKTLFSASRDNTIKVWNLATGKEIRTLEGHSKSVSTIAISPDSKTLFSASRDNTIKVWNITTGKEIRTLEGHSDSVNSIAISPDGKTLISASRNKNPNITLWNTETGKEIRTLEGHSDSVNSVAISPDGKTLISASADRNIKVWNLTTGQLIGTLEGHSDSVNSVAISPDGKTLASASGDQTIKVWNFATGKVIRTFIGHLGSVSSVAISPDGKTLASASGDQTIKVWNLATGREIRTLTSYSDGFSSVAISPDGKTLARGSMDKTVKVWRLP</sequence>
<keyword evidence="4" id="KW-0547">Nucleotide-binding</keyword>
<feature type="binding site" evidence="4">
    <location>
        <position position="65"/>
    </location>
    <ligand>
        <name>ATP</name>
        <dbReference type="ChEBI" id="CHEBI:30616"/>
    </ligand>
</feature>
<feature type="repeat" description="WD" evidence="3">
    <location>
        <begin position="627"/>
        <end position="668"/>
    </location>
</feature>
<keyword evidence="1 3" id="KW-0853">WD repeat</keyword>
<evidence type="ECO:0000256" key="2">
    <source>
        <dbReference type="ARBA" id="ARBA00022737"/>
    </source>
</evidence>
<dbReference type="EMBL" id="AP018174">
    <property type="protein sequence ID" value="BAY16653.1"/>
    <property type="molecule type" value="Genomic_DNA"/>
</dbReference>
<dbReference type="GO" id="GO:0004672">
    <property type="term" value="F:protein kinase activity"/>
    <property type="evidence" value="ECO:0007669"/>
    <property type="project" value="InterPro"/>
</dbReference>
<evidence type="ECO:0000256" key="1">
    <source>
        <dbReference type="ARBA" id="ARBA00022574"/>
    </source>
</evidence>
<dbReference type="SUPFAM" id="SSF50978">
    <property type="entry name" value="WD40 repeat-like"/>
    <property type="match status" value="1"/>
</dbReference>
<dbReference type="AlphaFoldDB" id="A0A1Z4GGL1"/>
<dbReference type="Gene3D" id="3.30.200.20">
    <property type="entry name" value="Phosphorylase Kinase, domain 1"/>
    <property type="match status" value="1"/>
</dbReference>
<dbReference type="Gene3D" id="1.10.510.10">
    <property type="entry name" value="Transferase(Phosphotransferase) domain 1"/>
    <property type="match status" value="1"/>
</dbReference>
<evidence type="ECO:0000256" key="4">
    <source>
        <dbReference type="PROSITE-ProRule" id="PRU10141"/>
    </source>
</evidence>
<dbReference type="SMART" id="SM00320">
    <property type="entry name" value="WD40"/>
    <property type="match status" value="7"/>
</dbReference>
<dbReference type="Pfam" id="PF00069">
    <property type="entry name" value="Pkinase"/>
    <property type="match status" value="1"/>
</dbReference>
<dbReference type="OrthoDB" id="494465at2"/>
<keyword evidence="2" id="KW-0677">Repeat</keyword>
<dbReference type="GO" id="GO:0005524">
    <property type="term" value="F:ATP binding"/>
    <property type="evidence" value="ECO:0007669"/>
    <property type="project" value="UniProtKB-UniRule"/>
</dbReference>
<dbReference type="InterPro" id="IPR000719">
    <property type="entry name" value="Prot_kinase_dom"/>
</dbReference>
<dbReference type="PROSITE" id="PS50011">
    <property type="entry name" value="PROTEIN_KINASE_DOM"/>
    <property type="match status" value="1"/>
</dbReference>
<dbReference type="InterPro" id="IPR015943">
    <property type="entry name" value="WD40/YVTN_repeat-like_dom_sf"/>
</dbReference>
<feature type="repeat" description="WD" evidence="3">
    <location>
        <begin position="669"/>
        <end position="703"/>
    </location>
</feature>
<feature type="repeat" description="WD" evidence="3">
    <location>
        <begin position="499"/>
        <end position="542"/>
    </location>
</feature>
<dbReference type="CDD" id="cd14014">
    <property type="entry name" value="STKc_PknB_like"/>
    <property type="match status" value="1"/>
</dbReference>
<dbReference type="PROSITE" id="PS00107">
    <property type="entry name" value="PROTEIN_KINASE_ATP"/>
    <property type="match status" value="1"/>
</dbReference>
<organism evidence="6 7">
    <name type="scientific">Anabaenopsis circularis NIES-21</name>
    <dbReference type="NCBI Taxonomy" id="1085406"/>
    <lineage>
        <taxon>Bacteria</taxon>
        <taxon>Bacillati</taxon>
        <taxon>Cyanobacteriota</taxon>
        <taxon>Cyanophyceae</taxon>
        <taxon>Nostocales</taxon>
        <taxon>Nodulariaceae</taxon>
        <taxon>Anabaenopsis</taxon>
    </lineage>
</organism>
<dbReference type="InterPro" id="IPR020472">
    <property type="entry name" value="WD40_PAC1"/>
</dbReference>
<dbReference type="Pfam" id="PF00400">
    <property type="entry name" value="WD40"/>
    <property type="match status" value="7"/>
</dbReference>
<gene>
    <name evidence="6" type="ORF">NIES21_24830</name>
</gene>
<keyword evidence="6" id="KW-0808">Transferase</keyword>
<dbReference type="InterPro" id="IPR011009">
    <property type="entry name" value="Kinase-like_dom_sf"/>
</dbReference>
<feature type="repeat" description="WD" evidence="3">
    <location>
        <begin position="457"/>
        <end position="498"/>
    </location>
</feature>
<evidence type="ECO:0000313" key="7">
    <source>
        <dbReference type="Proteomes" id="UP000218287"/>
    </source>
</evidence>
<dbReference type="NCBIfam" id="NF045510">
    <property type="entry name" value="4Cys_prefix_kin"/>
    <property type="match status" value="1"/>
</dbReference>
<proteinExistence type="predicted"/>
<dbReference type="InterPro" id="IPR001680">
    <property type="entry name" value="WD40_rpt"/>
</dbReference>
<protein>
    <submittedName>
        <fullName evidence="6">Protein kinase</fullName>
    </submittedName>
</protein>
<dbReference type="Gene3D" id="2.130.10.10">
    <property type="entry name" value="YVTN repeat-like/Quinoprotein amine dehydrogenase"/>
    <property type="match status" value="3"/>
</dbReference>
<name>A0A1Z4GGL1_9CYAN</name>